<dbReference type="InterPro" id="IPR006016">
    <property type="entry name" value="UspA"/>
</dbReference>
<dbReference type="PRINTS" id="PR01438">
    <property type="entry name" value="UNVRSLSTRESS"/>
</dbReference>
<evidence type="ECO:0000256" key="1">
    <source>
        <dbReference type="SAM" id="MobiDB-lite"/>
    </source>
</evidence>
<evidence type="ECO:0000313" key="4">
    <source>
        <dbReference type="Proteomes" id="UP000054558"/>
    </source>
</evidence>
<organism evidence="3 4">
    <name type="scientific">Klebsormidium nitens</name>
    <name type="common">Green alga</name>
    <name type="synonym">Ulothrix nitens</name>
    <dbReference type="NCBI Taxonomy" id="105231"/>
    <lineage>
        <taxon>Eukaryota</taxon>
        <taxon>Viridiplantae</taxon>
        <taxon>Streptophyta</taxon>
        <taxon>Klebsormidiophyceae</taxon>
        <taxon>Klebsormidiales</taxon>
        <taxon>Klebsormidiaceae</taxon>
        <taxon>Klebsormidium</taxon>
    </lineage>
</organism>
<dbReference type="Pfam" id="PF00582">
    <property type="entry name" value="Usp"/>
    <property type="match status" value="1"/>
</dbReference>
<dbReference type="InterPro" id="IPR006015">
    <property type="entry name" value="Universal_stress_UspA"/>
</dbReference>
<dbReference type="PANTHER" id="PTHR31964">
    <property type="entry name" value="ADENINE NUCLEOTIDE ALPHA HYDROLASES-LIKE SUPERFAMILY PROTEIN"/>
    <property type="match status" value="1"/>
</dbReference>
<keyword evidence="4" id="KW-1185">Reference proteome</keyword>
<feature type="domain" description="UspA" evidence="2">
    <location>
        <begin position="34"/>
        <end position="185"/>
    </location>
</feature>
<dbReference type="PANTHER" id="PTHR31964:SF144">
    <property type="entry name" value="USPA DOMAIN-CONTAINING PROTEIN"/>
    <property type="match status" value="1"/>
</dbReference>
<sequence>MADAGISAHKEQEPEAAKSPPVQTPEQPHPASGQRFLCAIDGSEGSKAAFKFLLEKMVVAERGDSIVLFEACKQLSREPMEPESRFYPDLIFINDLQRKMVQEEEERRSRQQLQKLGELASAINVPCEVVVATGDPREVIPKFISEHPVEIVAVGSRGLGPMQRLFLGSVSSHLVHHLSVPVLVVSPPRAKP</sequence>
<gene>
    <name evidence="3" type="ORF">KFL_000270230</name>
</gene>
<dbReference type="OrthoDB" id="843225at2759"/>
<dbReference type="InterPro" id="IPR014729">
    <property type="entry name" value="Rossmann-like_a/b/a_fold"/>
</dbReference>
<reference evidence="3 4" key="1">
    <citation type="journal article" date="2014" name="Nat. Commun.">
        <title>Klebsormidium flaccidum genome reveals primary factors for plant terrestrial adaptation.</title>
        <authorList>
            <person name="Hori K."/>
            <person name="Maruyama F."/>
            <person name="Fujisawa T."/>
            <person name="Togashi T."/>
            <person name="Yamamoto N."/>
            <person name="Seo M."/>
            <person name="Sato S."/>
            <person name="Yamada T."/>
            <person name="Mori H."/>
            <person name="Tajima N."/>
            <person name="Moriyama T."/>
            <person name="Ikeuchi M."/>
            <person name="Watanabe M."/>
            <person name="Wada H."/>
            <person name="Kobayashi K."/>
            <person name="Saito M."/>
            <person name="Masuda T."/>
            <person name="Sasaki-Sekimoto Y."/>
            <person name="Mashiguchi K."/>
            <person name="Awai K."/>
            <person name="Shimojima M."/>
            <person name="Masuda S."/>
            <person name="Iwai M."/>
            <person name="Nobusawa T."/>
            <person name="Narise T."/>
            <person name="Kondo S."/>
            <person name="Saito H."/>
            <person name="Sato R."/>
            <person name="Murakawa M."/>
            <person name="Ihara Y."/>
            <person name="Oshima-Yamada Y."/>
            <person name="Ohtaka K."/>
            <person name="Satoh M."/>
            <person name="Sonobe K."/>
            <person name="Ishii M."/>
            <person name="Ohtani R."/>
            <person name="Kanamori-Sato M."/>
            <person name="Honoki R."/>
            <person name="Miyazaki D."/>
            <person name="Mochizuki H."/>
            <person name="Umetsu J."/>
            <person name="Higashi K."/>
            <person name="Shibata D."/>
            <person name="Kamiya Y."/>
            <person name="Sato N."/>
            <person name="Nakamura Y."/>
            <person name="Tabata S."/>
            <person name="Ida S."/>
            <person name="Kurokawa K."/>
            <person name="Ohta H."/>
        </authorList>
    </citation>
    <scope>NUCLEOTIDE SEQUENCE [LARGE SCALE GENOMIC DNA]</scope>
    <source>
        <strain evidence="3 4">NIES-2285</strain>
    </source>
</reference>
<dbReference type="OMA" id="ECTARKI"/>
<dbReference type="Proteomes" id="UP000054558">
    <property type="component" value="Unassembled WGS sequence"/>
</dbReference>
<accession>A0A1Y1HKX6</accession>
<feature type="region of interest" description="Disordered" evidence="1">
    <location>
        <begin position="1"/>
        <end position="33"/>
    </location>
</feature>
<dbReference type="EMBL" id="DF236976">
    <property type="protein sequence ID" value="GAQ79264.1"/>
    <property type="molecule type" value="Genomic_DNA"/>
</dbReference>
<dbReference type="CDD" id="cd23659">
    <property type="entry name" value="USP_At3g01520-like"/>
    <property type="match status" value="1"/>
</dbReference>
<dbReference type="AlphaFoldDB" id="A0A1Y1HKX6"/>
<evidence type="ECO:0000259" key="2">
    <source>
        <dbReference type="Pfam" id="PF00582"/>
    </source>
</evidence>
<evidence type="ECO:0000313" key="3">
    <source>
        <dbReference type="EMBL" id="GAQ79264.1"/>
    </source>
</evidence>
<proteinExistence type="predicted"/>
<protein>
    <submittedName>
        <fullName evidence="3">Universal stress protein family protein</fullName>
    </submittedName>
</protein>
<dbReference type="SUPFAM" id="SSF52402">
    <property type="entry name" value="Adenine nucleotide alpha hydrolases-like"/>
    <property type="match status" value="1"/>
</dbReference>
<name>A0A1Y1HKX6_KLENI</name>
<dbReference type="Gene3D" id="3.40.50.620">
    <property type="entry name" value="HUPs"/>
    <property type="match status" value="1"/>
</dbReference>